<keyword evidence="1" id="KW-0472">Membrane</keyword>
<gene>
    <name evidence="2" type="ORF">D104_05735</name>
</gene>
<dbReference type="STRING" id="1208321.D104_05735"/>
<dbReference type="EMBL" id="AYOZ01000007">
    <property type="protein sequence ID" value="ETI61425.1"/>
    <property type="molecule type" value="Genomic_DNA"/>
</dbReference>
<feature type="transmembrane region" description="Helical" evidence="1">
    <location>
        <begin position="240"/>
        <end position="262"/>
    </location>
</feature>
<feature type="transmembrane region" description="Helical" evidence="1">
    <location>
        <begin position="107"/>
        <end position="129"/>
    </location>
</feature>
<evidence type="ECO:0000313" key="2">
    <source>
        <dbReference type="EMBL" id="ETI61425.1"/>
    </source>
</evidence>
<evidence type="ECO:0000256" key="1">
    <source>
        <dbReference type="SAM" id="Phobius"/>
    </source>
</evidence>
<comment type="caution">
    <text evidence="2">The sequence shown here is derived from an EMBL/GenBank/DDBJ whole genome shotgun (WGS) entry which is preliminary data.</text>
</comment>
<feature type="transmembrane region" description="Helical" evidence="1">
    <location>
        <begin position="35"/>
        <end position="54"/>
    </location>
</feature>
<dbReference type="PATRIC" id="fig|1208321.3.peg.1140"/>
<dbReference type="RefSeq" id="WP_024023317.1">
    <property type="nucleotide sequence ID" value="NZ_AYOZ01000007.1"/>
</dbReference>
<dbReference type="InterPro" id="IPR052556">
    <property type="entry name" value="PolySynth_Transporter"/>
</dbReference>
<dbReference type="OrthoDB" id="3320002at2"/>
<dbReference type="Proteomes" id="UP000018857">
    <property type="component" value="Unassembled WGS sequence"/>
</dbReference>
<accession>W1RX87</accession>
<dbReference type="PANTHER" id="PTHR43424:SF1">
    <property type="entry name" value="LOCUS PUTATIVE PROTEIN 1-RELATED"/>
    <property type="match status" value="1"/>
</dbReference>
<organism evidence="2 3">
    <name type="scientific">Marinomonas profundimaris</name>
    <dbReference type="NCBI Taxonomy" id="1208321"/>
    <lineage>
        <taxon>Bacteria</taxon>
        <taxon>Pseudomonadati</taxon>
        <taxon>Pseudomonadota</taxon>
        <taxon>Gammaproteobacteria</taxon>
        <taxon>Oceanospirillales</taxon>
        <taxon>Oceanospirillaceae</taxon>
        <taxon>Marinomonas</taxon>
    </lineage>
</organism>
<keyword evidence="3" id="KW-1185">Reference proteome</keyword>
<name>W1RX87_9GAMM</name>
<reference evidence="2 3" key="1">
    <citation type="journal article" date="2014" name="Genome Announc.">
        <title>Draft Genome Sequence of Marinomonas sp. Strain D104, a Polycyclic Aromatic Hydrocarbon-Degrading Bacterium from the Deep-Sea Sediment of the Arctic Ocean.</title>
        <authorList>
            <person name="Dong C."/>
            <person name="Bai X."/>
            <person name="Lai Q."/>
            <person name="Xie Y."/>
            <person name="Chen X."/>
            <person name="Shao Z."/>
        </authorList>
    </citation>
    <scope>NUCLEOTIDE SEQUENCE [LARGE SCALE GENOMIC DNA]</scope>
    <source>
        <strain evidence="2 3">D104</strain>
    </source>
</reference>
<dbReference type="PANTHER" id="PTHR43424">
    <property type="entry name" value="LOCUS PUTATIVE PROTEIN 1-RELATED"/>
    <property type="match status" value="1"/>
</dbReference>
<feature type="transmembrane region" description="Helical" evidence="1">
    <location>
        <begin position="350"/>
        <end position="368"/>
    </location>
</feature>
<sequence length="417" mass="48549">MKIQFFFNFFDRILKLGVPFFLSVLAAKSMDKDVFGVYAYISMLITSSIVLIGGGVDTVFGKKIAENGKVILHDFICYLFIRLFLSMILASIILYHLINKFSIGNELFFIVLVLVLMLVFNFSEVVFASLMENKKLFVITFMSALLFFPMKIYIFSVIGEYKYKFLIDVFEYVFILIISCFFVFKYVDFSFDYGGMIKSIKDLATKSFPLWLNCLLLMIYSRVDFIFVGNVADSEGIADYSIALNLNSVALILPTVLLTVFFPKMVRWYNTNKIDYDQRMVVLIRVFIFYGVLWCFFCNFLGSYVVGFIYGEEYKTSSYYLNVLSLCIPFVMLGQLLGQHMIITLRYWVSIRRSVCGICFTFLSYFLFYDGISIKVIAFISVANVFFVNFLLYLLMKDTKDIRCLMYRVFFKGYSNE</sequence>
<protein>
    <recommendedName>
        <fullName evidence="4">Polysaccharide biosynthesis protein</fullName>
    </recommendedName>
</protein>
<keyword evidence="1" id="KW-1133">Transmembrane helix</keyword>
<dbReference type="Pfam" id="PF13440">
    <property type="entry name" value="Polysacc_synt_3"/>
    <property type="match status" value="1"/>
</dbReference>
<feature type="transmembrane region" description="Helical" evidence="1">
    <location>
        <begin position="282"/>
        <end position="307"/>
    </location>
</feature>
<keyword evidence="1" id="KW-0812">Transmembrane</keyword>
<feature type="transmembrane region" description="Helical" evidence="1">
    <location>
        <begin position="136"/>
        <end position="159"/>
    </location>
</feature>
<dbReference type="AlphaFoldDB" id="W1RX87"/>
<feature type="transmembrane region" description="Helical" evidence="1">
    <location>
        <begin position="75"/>
        <end position="95"/>
    </location>
</feature>
<evidence type="ECO:0000313" key="3">
    <source>
        <dbReference type="Proteomes" id="UP000018857"/>
    </source>
</evidence>
<feature type="transmembrane region" description="Helical" evidence="1">
    <location>
        <begin position="319"/>
        <end position="338"/>
    </location>
</feature>
<proteinExistence type="predicted"/>
<feature type="transmembrane region" description="Helical" evidence="1">
    <location>
        <begin position="208"/>
        <end position="228"/>
    </location>
</feature>
<feature type="transmembrane region" description="Helical" evidence="1">
    <location>
        <begin position="165"/>
        <end position="187"/>
    </location>
</feature>
<evidence type="ECO:0008006" key="4">
    <source>
        <dbReference type="Google" id="ProtNLM"/>
    </source>
</evidence>
<feature type="transmembrane region" description="Helical" evidence="1">
    <location>
        <begin position="374"/>
        <end position="396"/>
    </location>
</feature>
<dbReference type="eggNOG" id="COG2244">
    <property type="taxonomic scope" value="Bacteria"/>
</dbReference>